<feature type="compositionally biased region" description="Basic and acidic residues" evidence="1">
    <location>
        <begin position="744"/>
        <end position="760"/>
    </location>
</feature>
<dbReference type="Pfam" id="PF00226">
    <property type="entry name" value="DnaJ"/>
    <property type="match status" value="1"/>
</dbReference>
<dbReference type="Gramene" id="Kaladp0048s0169.5.v1.1">
    <property type="protein sequence ID" value="Kaladp0048s0169.5.v1.1.CDS.1"/>
    <property type="gene ID" value="Kaladp0048s0169.v1.1"/>
</dbReference>
<dbReference type="EnsemblPlants" id="Kaladp0048s0169.6.v1.1">
    <property type="protein sequence ID" value="Kaladp0048s0169.6.v1.1.CDS.1"/>
    <property type="gene ID" value="Kaladp0048s0169.v1.1"/>
</dbReference>
<dbReference type="PANTHER" id="PTHR45089">
    <property type="entry name" value="DNAJ HEAT SHOCK AMINO-TERMINAL DOMAIN PROTEIN-RELATED"/>
    <property type="match status" value="1"/>
</dbReference>
<feature type="compositionally biased region" description="Basic and acidic residues" evidence="1">
    <location>
        <begin position="464"/>
        <end position="473"/>
    </location>
</feature>
<proteinExistence type="predicted"/>
<feature type="compositionally biased region" description="Basic and acidic residues" evidence="1">
    <location>
        <begin position="404"/>
        <end position="418"/>
    </location>
</feature>
<dbReference type="PROSITE" id="PS50076">
    <property type="entry name" value="DNAJ_2"/>
    <property type="match status" value="1"/>
</dbReference>
<sequence>MECNKDEAVRARGIAEMKMQNNDFAGAKRFALKAQQLYANLDNISMILAVCEVHCSAQNKMIGFAVNWYDVLQIEKMADEATIRKQYRKLALLLHPDKNQFAGAEAAFKLVGEANRVLSDRTTRSAFDMKVKASMKISTSKTKPPFQPSSGSSSANKQHNTQNTTNDFAIKQSAVDGSQQKSHIFRQGSDKFWTRCPHCRTSFEYYKPVLGRQLSCQTCRSSFIACETEAPGQANHSKANSSQPEGFTGKRNAGSSHKGPEAVGRATETNGRSGGHSARNSMPVPPTKAGFSVSNSKQTDSNVEGGTVDAQKKGPKSDVSKPVISRVSRNTSKKRGRVGVAESRQSPDGKGDTDVGAEVNQENGYYKQESGYDAKRPCLNKRNVSNTKTLSDESKFAKSPKMPETARTENKNKKEAHIGNDQGDAFVTTVVGVENMKHNNGAFHEANVSQDKRKLKKQSVSGSEENKVDHVEDSDSDIEVEPVNSPVSYDCLDPEFSDFDKDKENNCFDVDQLWAIYDTVDAMPRFYARVRRVFSPDFKLRITWLEPDTQGGRYTKWIEEGLPVACGMFKYGTTEVTTDRLMFSHQMRFENGKNRFSFMIYPRAGEIWAIFRNWDISWADDPEKHKPYKFEFVVILSDFDQKEGVEVAYLKKLTGFVSLFQQRTQEGRSSFRIPPGNLLQFSHRVPSFIMSGAERDDVPAGSYELDTASLPNDVDEIVDLVDKKMEHNKKEPAIDISCKQTTESLEKVRKSSGRAERNGTDRTGCLDDANQGSNDVKSSKALPKERQSYHASGTAASNQDDDCIARTPSKPVPVIRRSTRGSSSKKNTNMKLP</sequence>
<dbReference type="EnsemblPlants" id="Kaladp0048s0169.5.v1.1">
    <property type="protein sequence ID" value="Kaladp0048s0169.5.v1.1.CDS.1"/>
    <property type="gene ID" value="Kaladp0048s0169.v1.1"/>
</dbReference>
<feature type="compositionally biased region" description="Polar residues" evidence="1">
    <location>
        <begin position="292"/>
        <end position="304"/>
    </location>
</feature>
<keyword evidence="4" id="KW-1185">Reference proteome</keyword>
<evidence type="ECO:0000256" key="1">
    <source>
        <dbReference type="SAM" id="MobiDB-lite"/>
    </source>
</evidence>
<dbReference type="EnsemblPlants" id="Kaladp0048s0169.8.v1.1">
    <property type="protein sequence ID" value="Kaladp0048s0169.8.v1.1.CDS.1"/>
    <property type="gene ID" value="Kaladp0048s0169.v1.1"/>
</dbReference>
<dbReference type="EnsemblPlants" id="Kaladp0048s0169.7.v1.1">
    <property type="protein sequence ID" value="Kaladp0048s0169.7.v1.1.CDS.1"/>
    <property type="gene ID" value="Kaladp0048s0169.v1.1"/>
</dbReference>
<dbReference type="Proteomes" id="UP000594263">
    <property type="component" value="Unplaced"/>
</dbReference>
<dbReference type="SUPFAM" id="SSF46565">
    <property type="entry name" value="Chaperone J-domain"/>
    <property type="match status" value="1"/>
</dbReference>
<dbReference type="Gramene" id="Kaladp0048s0169.6.v1.1">
    <property type="protein sequence ID" value="Kaladp0048s0169.6.v1.1.CDS.1"/>
    <property type="gene ID" value="Kaladp0048s0169.v1.1"/>
</dbReference>
<feature type="domain" description="J" evidence="2">
    <location>
        <begin position="67"/>
        <end position="131"/>
    </location>
</feature>
<dbReference type="OMA" id="MFQCGQI"/>
<protein>
    <recommendedName>
        <fullName evidence="2">J domain-containing protein</fullName>
    </recommendedName>
</protein>
<feature type="compositionally biased region" description="Polar residues" evidence="1">
    <location>
        <begin position="234"/>
        <end position="245"/>
    </location>
</feature>
<feature type="region of interest" description="Disordered" evidence="1">
    <location>
        <begin position="742"/>
        <end position="833"/>
    </location>
</feature>
<dbReference type="InterPro" id="IPR001623">
    <property type="entry name" value="DnaJ_domain"/>
</dbReference>
<dbReference type="EnsemblPlants" id="Kaladp0048s0169.3.v1.1">
    <property type="protein sequence ID" value="Kaladp0048s0169.3.v1.1.CDS.1"/>
    <property type="gene ID" value="Kaladp0048s0169.v1.1"/>
</dbReference>
<dbReference type="Gramene" id="Kaladp0048s0169.2.v1.1">
    <property type="protein sequence ID" value="Kaladp0048s0169.2.v1.1.CDS.1"/>
    <property type="gene ID" value="Kaladp0048s0169.v1.1"/>
</dbReference>
<evidence type="ECO:0000313" key="4">
    <source>
        <dbReference type="Proteomes" id="UP000594263"/>
    </source>
</evidence>
<dbReference type="InterPro" id="IPR024593">
    <property type="entry name" value="DUF3444"/>
</dbReference>
<dbReference type="CDD" id="cd06257">
    <property type="entry name" value="DnaJ"/>
    <property type="match status" value="1"/>
</dbReference>
<name>A0A7N0TX70_KALFE</name>
<evidence type="ECO:0000259" key="2">
    <source>
        <dbReference type="PROSITE" id="PS50076"/>
    </source>
</evidence>
<feature type="compositionally biased region" description="Basic and acidic residues" evidence="1">
    <location>
        <begin position="310"/>
        <end position="319"/>
    </location>
</feature>
<evidence type="ECO:0000313" key="3">
    <source>
        <dbReference type="EnsemblPlants" id="Kaladp0048s0169.5.v1.1.CDS.1"/>
    </source>
</evidence>
<dbReference type="Gramene" id="Kaladp0048s0169.8.v1.1">
    <property type="protein sequence ID" value="Kaladp0048s0169.8.v1.1.CDS.1"/>
    <property type="gene ID" value="Kaladp0048s0169.v1.1"/>
</dbReference>
<organism evidence="3 4">
    <name type="scientific">Kalanchoe fedtschenkoi</name>
    <name type="common">Lavender scallops</name>
    <name type="synonym">South American air plant</name>
    <dbReference type="NCBI Taxonomy" id="63787"/>
    <lineage>
        <taxon>Eukaryota</taxon>
        <taxon>Viridiplantae</taxon>
        <taxon>Streptophyta</taxon>
        <taxon>Embryophyta</taxon>
        <taxon>Tracheophyta</taxon>
        <taxon>Spermatophyta</taxon>
        <taxon>Magnoliopsida</taxon>
        <taxon>eudicotyledons</taxon>
        <taxon>Gunneridae</taxon>
        <taxon>Pentapetalae</taxon>
        <taxon>Saxifragales</taxon>
        <taxon>Crassulaceae</taxon>
        <taxon>Kalanchoe</taxon>
    </lineage>
</organism>
<feature type="compositionally biased region" description="Polar residues" evidence="1">
    <location>
        <begin position="789"/>
        <end position="798"/>
    </location>
</feature>
<dbReference type="PANTHER" id="PTHR45089:SF57">
    <property type="entry name" value="DNAJ HEAT SHOCK N-TERMINAL DOMAIN-CONTAINING PROTEIN"/>
    <property type="match status" value="1"/>
</dbReference>
<accession>A0A7N0TX70</accession>
<dbReference type="InterPro" id="IPR036869">
    <property type="entry name" value="J_dom_sf"/>
</dbReference>
<dbReference type="Gramene" id="Kaladp0048s0169.4.v1.1">
    <property type="protein sequence ID" value="Kaladp0048s0169.4.v1.1.CDS.1"/>
    <property type="gene ID" value="Kaladp0048s0169.v1.1"/>
</dbReference>
<dbReference type="EnsemblPlants" id="Kaladp0048s0169.1.v1.1">
    <property type="protein sequence ID" value="Kaladp0048s0169.1.v1.1.CDS.1"/>
    <property type="gene ID" value="Kaladp0048s0169.v1.1"/>
</dbReference>
<dbReference type="Gramene" id="Kaladp0048s0169.1.v1.1">
    <property type="protein sequence ID" value="Kaladp0048s0169.1.v1.1.CDS.1"/>
    <property type="gene ID" value="Kaladp0048s0169.v1.1"/>
</dbReference>
<dbReference type="AlphaFoldDB" id="A0A7N0TX70"/>
<reference evidence="3" key="1">
    <citation type="submission" date="2021-01" db="UniProtKB">
        <authorList>
            <consortium name="EnsemblPlants"/>
        </authorList>
    </citation>
    <scope>IDENTIFICATION</scope>
</reference>
<feature type="region of interest" description="Disordered" evidence="1">
    <location>
        <begin position="442"/>
        <end position="484"/>
    </location>
</feature>
<feature type="compositionally biased region" description="Polar residues" evidence="1">
    <location>
        <begin position="820"/>
        <end position="833"/>
    </location>
</feature>
<feature type="region of interest" description="Disordered" evidence="1">
    <location>
        <begin position="230"/>
        <end position="418"/>
    </location>
</feature>
<dbReference type="Pfam" id="PF11926">
    <property type="entry name" value="DUF3444"/>
    <property type="match status" value="1"/>
</dbReference>
<feature type="region of interest" description="Disordered" evidence="1">
    <location>
        <begin position="136"/>
        <end position="161"/>
    </location>
</feature>
<dbReference type="PRINTS" id="PR00625">
    <property type="entry name" value="JDOMAIN"/>
</dbReference>
<dbReference type="Gramene" id="Kaladp0048s0169.7.v1.1">
    <property type="protein sequence ID" value="Kaladp0048s0169.7.v1.1.CDS.1"/>
    <property type="gene ID" value="Kaladp0048s0169.v1.1"/>
</dbReference>
<dbReference type="Gene3D" id="1.10.287.110">
    <property type="entry name" value="DnaJ domain"/>
    <property type="match status" value="1"/>
</dbReference>
<dbReference type="EnsemblPlants" id="Kaladp0048s0169.4.v1.1">
    <property type="protein sequence ID" value="Kaladp0048s0169.4.v1.1.CDS.1"/>
    <property type="gene ID" value="Kaladp0048s0169.v1.1"/>
</dbReference>
<dbReference type="Gramene" id="Kaladp0048s0169.3.v1.1">
    <property type="protein sequence ID" value="Kaladp0048s0169.3.v1.1.CDS.1"/>
    <property type="gene ID" value="Kaladp0048s0169.v1.1"/>
</dbReference>
<dbReference type="SMART" id="SM00271">
    <property type="entry name" value="DnaJ"/>
    <property type="match status" value="1"/>
</dbReference>
<dbReference type="EnsemblPlants" id="Kaladp0048s0169.2.v1.1">
    <property type="protein sequence ID" value="Kaladp0048s0169.2.v1.1.CDS.1"/>
    <property type="gene ID" value="Kaladp0048s0169.v1.1"/>
</dbReference>